<feature type="compositionally biased region" description="Low complexity" evidence="1">
    <location>
        <begin position="172"/>
        <end position="187"/>
    </location>
</feature>
<gene>
    <name evidence="2" type="ORF">CVT25_003877</name>
</gene>
<feature type="compositionally biased region" description="Basic and acidic residues" evidence="1">
    <location>
        <begin position="151"/>
        <end position="160"/>
    </location>
</feature>
<feature type="region of interest" description="Disordered" evidence="1">
    <location>
        <begin position="1"/>
        <end position="26"/>
    </location>
</feature>
<comment type="caution">
    <text evidence="2">The sequence shown here is derived from an EMBL/GenBank/DDBJ whole genome shotgun (WGS) entry which is preliminary data.</text>
</comment>
<dbReference type="OrthoDB" id="16851at2759"/>
<dbReference type="EMBL" id="NHYD01000972">
    <property type="protein sequence ID" value="PPQ92768.1"/>
    <property type="molecule type" value="Genomic_DNA"/>
</dbReference>
<protein>
    <submittedName>
        <fullName evidence="2">Uncharacterized protein</fullName>
    </submittedName>
</protein>
<name>A0A409XPU4_PSICY</name>
<dbReference type="InParanoid" id="A0A409XPU4"/>
<evidence type="ECO:0000256" key="1">
    <source>
        <dbReference type="SAM" id="MobiDB-lite"/>
    </source>
</evidence>
<dbReference type="STRING" id="93625.A0A409XPU4"/>
<feature type="region of interest" description="Disordered" evidence="1">
    <location>
        <begin position="143"/>
        <end position="187"/>
    </location>
</feature>
<sequence length="422" mass="46231">MAEKRKSDKVYPIFAKRTKPNTQDEDPNNIIDSATSDKLLLQFQQLLDFSSVEREDEISARLDRIARALLHEFRLVVKPPSRTTKAGNPGPQLEDLEFQILEAEFYLRLEGCHEDPFTHGSEEQKVSGHWYFHRAAKFSKDSHRSLTSTTEYRDGSRKGMDLTFGGPLPAVGSNSSSSSSNDTGSTSVQAPLRLGGILLRTIREVKSKKIISGPSLLVDRILAASGAPGIRELVHDQDKWAGNISAFKFFSTAGSNSDSGSSTQTTSLYLKPIKTRNDSDEASNDTIYFSPRIGLELSHPGITSATTLPLHPRIRFLPKRYRFFSRPHLLTVNGRPQTFLGVLQSCIASDPNGLQKPGLSRDIARLTGIKESTAAKYLADYMSGRDAGAELLNSVIGPQGKGASSSPATYLKMMGAISALDL</sequence>
<organism evidence="2 3">
    <name type="scientific">Psilocybe cyanescens</name>
    <dbReference type="NCBI Taxonomy" id="93625"/>
    <lineage>
        <taxon>Eukaryota</taxon>
        <taxon>Fungi</taxon>
        <taxon>Dikarya</taxon>
        <taxon>Basidiomycota</taxon>
        <taxon>Agaricomycotina</taxon>
        <taxon>Agaricomycetes</taxon>
        <taxon>Agaricomycetidae</taxon>
        <taxon>Agaricales</taxon>
        <taxon>Agaricineae</taxon>
        <taxon>Strophariaceae</taxon>
        <taxon>Psilocybe</taxon>
    </lineage>
</organism>
<evidence type="ECO:0000313" key="2">
    <source>
        <dbReference type="EMBL" id="PPQ92768.1"/>
    </source>
</evidence>
<dbReference type="Proteomes" id="UP000283269">
    <property type="component" value="Unassembled WGS sequence"/>
</dbReference>
<dbReference type="AlphaFoldDB" id="A0A409XPU4"/>
<evidence type="ECO:0000313" key="3">
    <source>
        <dbReference type="Proteomes" id="UP000283269"/>
    </source>
</evidence>
<reference evidence="2 3" key="1">
    <citation type="journal article" date="2018" name="Evol. Lett.">
        <title>Horizontal gene cluster transfer increased hallucinogenic mushroom diversity.</title>
        <authorList>
            <person name="Reynolds H.T."/>
            <person name="Vijayakumar V."/>
            <person name="Gluck-Thaler E."/>
            <person name="Korotkin H.B."/>
            <person name="Matheny P.B."/>
            <person name="Slot J.C."/>
        </authorList>
    </citation>
    <scope>NUCLEOTIDE SEQUENCE [LARGE SCALE GENOMIC DNA]</scope>
    <source>
        <strain evidence="2 3">2631</strain>
    </source>
</reference>
<proteinExistence type="predicted"/>
<keyword evidence="3" id="KW-1185">Reference proteome</keyword>
<accession>A0A409XPU4</accession>